<dbReference type="Pfam" id="PF02589">
    <property type="entry name" value="LUD_dom"/>
    <property type="match status" value="1"/>
</dbReference>
<reference evidence="2" key="1">
    <citation type="submission" date="2021-11" db="EMBL/GenBank/DDBJ databases">
        <title>Description of a new species Pelosinus isolated from the bottom sediments of Lake Baikal.</title>
        <authorList>
            <person name="Zakharyuk A."/>
        </authorList>
    </citation>
    <scope>NUCLEOTIDE SEQUENCE</scope>
    <source>
        <strain evidence="2">Bkl1</strain>
    </source>
</reference>
<dbReference type="InterPro" id="IPR003741">
    <property type="entry name" value="LUD_dom"/>
</dbReference>
<organism evidence="2 3">
    <name type="scientific">Pelosinus baikalensis</name>
    <dbReference type="NCBI Taxonomy" id="2892015"/>
    <lineage>
        <taxon>Bacteria</taxon>
        <taxon>Bacillati</taxon>
        <taxon>Bacillota</taxon>
        <taxon>Negativicutes</taxon>
        <taxon>Selenomonadales</taxon>
        <taxon>Sporomusaceae</taxon>
        <taxon>Pelosinus</taxon>
    </lineage>
</organism>
<dbReference type="InterPro" id="IPR009501">
    <property type="entry name" value="UCP020269"/>
</dbReference>
<evidence type="ECO:0000313" key="2">
    <source>
        <dbReference type="EMBL" id="MCC5468290.1"/>
    </source>
</evidence>
<sequence>MEIQNWHKEAIGKKVVDALIKNEFDAVYFATAAEASAFIMDHVKHETKVGFGGSMTITNMGILDKVKAVGGKVLDTEIPGLSMEERIAIAREQMLSDLFLCSSNAITLDGMLVNIDGAGNRISAMTFGPKKVIVVVSTDKICKDEKAAFERVEGIVAPMNNKRLDTPNPCTKTGGCVNCQAKTRICRIYSVMRKKPMVTDITVVVVGESVGY</sequence>
<name>A0ABS8HYQ5_9FIRM</name>
<protein>
    <submittedName>
        <fullName evidence="2">Lactate utilization protein</fullName>
    </submittedName>
</protein>
<proteinExistence type="predicted"/>
<dbReference type="PIRSF" id="PIRSF020269">
    <property type="entry name" value="DUF1121"/>
    <property type="match status" value="1"/>
</dbReference>
<dbReference type="PANTHER" id="PTHR36179:SF2">
    <property type="entry name" value="LUD DOMAIN-CONTAINING PROTEIN"/>
    <property type="match status" value="1"/>
</dbReference>
<feature type="domain" description="LUD" evidence="1">
    <location>
        <begin position="13"/>
        <end position="206"/>
    </location>
</feature>
<accession>A0ABS8HYQ5</accession>
<evidence type="ECO:0000259" key="1">
    <source>
        <dbReference type="Pfam" id="PF02589"/>
    </source>
</evidence>
<dbReference type="EMBL" id="JAJHJB010000057">
    <property type="protein sequence ID" value="MCC5468290.1"/>
    <property type="molecule type" value="Genomic_DNA"/>
</dbReference>
<comment type="caution">
    <text evidence="2">The sequence shown here is derived from an EMBL/GenBank/DDBJ whole genome shotgun (WGS) entry which is preliminary data.</text>
</comment>
<gene>
    <name evidence="2" type="ORF">LMF89_23410</name>
</gene>
<dbReference type="Proteomes" id="UP001165492">
    <property type="component" value="Unassembled WGS sequence"/>
</dbReference>
<keyword evidence="3" id="KW-1185">Reference proteome</keyword>
<evidence type="ECO:0000313" key="3">
    <source>
        <dbReference type="Proteomes" id="UP001165492"/>
    </source>
</evidence>
<dbReference type="RefSeq" id="WP_229537151.1">
    <property type="nucleotide sequence ID" value="NZ_JAJHJB010000057.1"/>
</dbReference>
<dbReference type="PANTHER" id="PTHR36179">
    <property type="entry name" value="LUD_DOM DOMAIN-CONTAINING PROTEIN"/>
    <property type="match status" value="1"/>
</dbReference>